<evidence type="ECO:0000259" key="1">
    <source>
        <dbReference type="Pfam" id="PF08241"/>
    </source>
</evidence>
<dbReference type="Pfam" id="PF08241">
    <property type="entry name" value="Methyltransf_11"/>
    <property type="match status" value="1"/>
</dbReference>
<dbReference type="GO" id="GO:0008168">
    <property type="term" value="F:methyltransferase activity"/>
    <property type="evidence" value="ECO:0007669"/>
    <property type="project" value="UniProtKB-KW"/>
</dbReference>
<name>A0ABX8LKT0_9BACT</name>
<organism evidence="2 3">
    <name type="scientific">Geomonas subterranea</name>
    <dbReference type="NCBI Taxonomy" id="2847989"/>
    <lineage>
        <taxon>Bacteria</taxon>
        <taxon>Pseudomonadati</taxon>
        <taxon>Thermodesulfobacteriota</taxon>
        <taxon>Desulfuromonadia</taxon>
        <taxon>Geobacterales</taxon>
        <taxon>Geobacteraceae</taxon>
        <taxon>Geomonas</taxon>
    </lineage>
</organism>
<accession>A0ABX8LKT0</accession>
<dbReference type="InterPro" id="IPR013216">
    <property type="entry name" value="Methyltransf_11"/>
</dbReference>
<keyword evidence="3" id="KW-1185">Reference proteome</keyword>
<proteinExistence type="predicted"/>
<keyword evidence="2" id="KW-0489">Methyltransferase</keyword>
<dbReference type="RefSeq" id="WP_217288877.1">
    <property type="nucleotide sequence ID" value="NZ_CP077683.1"/>
</dbReference>
<dbReference type="EMBL" id="CP077683">
    <property type="protein sequence ID" value="QXE92323.1"/>
    <property type="molecule type" value="Genomic_DNA"/>
</dbReference>
<dbReference type="Proteomes" id="UP000683559">
    <property type="component" value="Chromosome"/>
</dbReference>
<keyword evidence="2" id="KW-0808">Transferase</keyword>
<evidence type="ECO:0000313" key="2">
    <source>
        <dbReference type="EMBL" id="QXE92323.1"/>
    </source>
</evidence>
<feature type="domain" description="Methyltransferase type 11" evidence="1">
    <location>
        <begin position="74"/>
        <end position="115"/>
    </location>
</feature>
<sequence length="213" mass="24768">MSLIRIRMRRSISVIYHELYCIACCLLGKAKVRLFFDKERTNRVELGADVKRSGFMLVDLNIKAPYPYDLRAGLPFPDASIDFIYAEHVLEHFDHDQVHLLLGECRRVMKPGATLSVCVPDAGIFLDGYAHPDQFDVGRFCQHPTLDFSVRINYVNYMFYMDGFHRYMFDEENLLRTLESAGFVDVASREFDPDLDQQVRRHESIYATARKRG</sequence>
<dbReference type="CDD" id="cd02440">
    <property type="entry name" value="AdoMet_MTases"/>
    <property type="match status" value="1"/>
</dbReference>
<reference evidence="2 3" key="1">
    <citation type="submission" date="2021-06" db="EMBL/GenBank/DDBJ databases">
        <title>Gemonas diversity in paddy soil.</title>
        <authorList>
            <person name="Liu G."/>
        </authorList>
    </citation>
    <scope>NUCLEOTIDE SEQUENCE [LARGE SCALE GENOMIC DNA]</scope>
    <source>
        <strain evidence="2 3">RG2</strain>
    </source>
</reference>
<protein>
    <submittedName>
        <fullName evidence="2">Methyltransferase domain-containing protein</fullName>
    </submittedName>
</protein>
<evidence type="ECO:0000313" key="3">
    <source>
        <dbReference type="Proteomes" id="UP000683559"/>
    </source>
</evidence>
<dbReference type="GO" id="GO:0032259">
    <property type="term" value="P:methylation"/>
    <property type="evidence" value="ECO:0007669"/>
    <property type="project" value="UniProtKB-KW"/>
</dbReference>
<gene>
    <name evidence="2" type="ORF">KP001_07320</name>
</gene>